<keyword evidence="3" id="KW-0119">Carbohydrate metabolism</keyword>
<protein>
    <submittedName>
        <fullName evidence="7">Aste57867_12832 protein</fullName>
    </submittedName>
</protein>
<dbReference type="EMBL" id="VJMH01005403">
    <property type="protein sequence ID" value="KAF0696414.1"/>
    <property type="molecule type" value="Genomic_DNA"/>
</dbReference>
<sequence>MTVFAIATTLHQNKFNSANGLINCSTNRAIDTINYITALQDIVQGLAFRHSSVMVSLRTLTTNSHGTGLWYNGAITPAMYLTSVDTLTASLCNDTYWNVLGVDVKNEPFDGTWGLDDAKDFNAGAELE</sequence>
<dbReference type="GO" id="GO:0004553">
    <property type="term" value="F:hydrolase activity, hydrolyzing O-glycosyl compounds"/>
    <property type="evidence" value="ECO:0007669"/>
    <property type="project" value="InterPro"/>
</dbReference>
<evidence type="ECO:0000313" key="7">
    <source>
        <dbReference type="EMBL" id="VFT89679.1"/>
    </source>
</evidence>
<dbReference type="OrthoDB" id="442731at2759"/>
<evidence type="ECO:0000313" key="8">
    <source>
        <dbReference type="Proteomes" id="UP000332933"/>
    </source>
</evidence>
<dbReference type="EMBL" id="CAADRA010005424">
    <property type="protein sequence ID" value="VFT89679.1"/>
    <property type="molecule type" value="Genomic_DNA"/>
</dbReference>
<gene>
    <name evidence="7" type="primary">Aste57867_12832</name>
    <name evidence="6" type="ORF">As57867_012784</name>
    <name evidence="7" type="ORF">ASTE57867_12832</name>
</gene>
<evidence type="ECO:0000256" key="4">
    <source>
        <dbReference type="ARBA" id="ARBA00023295"/>
    </source>
</evidence>
<dbReference type="InterPro" id="IPR018087">
    <property type="entry name" value="Glyco_hydro_5_CS"/>
</dbReference>
<dbReference type="Proteomes" id="UP000332933">
    <property type="component" value="Unassembled WGS sequence"/>
</dbReference>
<organism evidence="7 8">
    <name type="scientific">Aphanomyces stellatus</name>
    <dbReference type="NCBI Taxonomy" id="120398"/>
    <lineage>
        <taxon>Eukaryota</taxon>
        <taxon>Sar</taxon>
        <taxon>Stramenopiles</taxon>
        <taxon>Oomycota</taxon>
        <taxon>Saprolegniomycetes</taxon>
        <taxon>Saprolegniales</taxon>
        <taxon>Verrucalvaceae</taxon>
        <taxon>Aphanomyces</taxon>
    </lineage>
</organism>
<keyword evidence="1" id="KW-0378">Hydrolase</keyword>
<evidence type="ECO:0000256" key="3">
    <source>
        <dbReference type="ARBA" id="ARBA00023277"/>
    </source>
</evidence>
<name>A0A485KWL3_9STRA</name>
<evidence type="ECO:0000313" key="6">
    <source>
        <dbReference type="EMBL" id="KAF0696414.1"/>
    </source>
</evidence>
<dbReference type="Gene3D" id="3.20.20.80">
    <property type="entry name" value="Glycosidases"/>
    <property type="match status" value="1"/>
</dbReference>
<dbReference type="AlphaFoldDB" id="A0A485KWL3"/>
<reference evidence="6" key="2">
    <citation type="submission" date="2019-06" db="EMBL/GenBank/DDBJ databases">
        <title>Genomics analysis of Aphanomyces spp. identifies a new class of oomycete effector associated with host adaptation.</title>
        <authorList>
            <person name="Gaulin E."/>
        </authorList>
    </citation>
    <scope>NUCLEOTIDE SEQUENCE</scope>
    <source>
        <strain evidence="6">CBS 578.67</strain>
    </source>
</reference>
<dbReference type="PROSITE" id="PS00659">
    <property type="entry name" value="GLYCOSYL_HYDROL_F5"/>
    <property type="match status" value="1"/>
</dbReference>
<dbReference type="PANTHER" id="PTHR35923:SF2">
    <property type="entry name" value="ENDOGLUCANASE"/>
    <property type="match status" value="1"/>
</dbReference>
<accession>A0A485KWL3</accession>
<evidence type="ECO:0000256" key="2">
    <source>
        <dbReference type="ARBA" id="ARBA00023001"/>
    </source>
</evidence>
<keyword evidence="2" id="KW-0136">Cellulose degradation</keyword>
<dbReference type="GO" id="GO:0030245">
    <property type="term" value="P:cellulose catabolic process"/>
    <property type="evidence" value="ECO:0007669"/>
    <property type="project" value="UniProtKB-KW"/>
</dbReference>
<reference evidence="7 8" key="1">
    <citation type="submission" date="2019-03" db="EMBL/GenBank/DDBJ databases">
        <authorList>
            <person name="Gaulin E."/>
            <person name="Dumas B."/>
        </authorList>
    </citation>
    <scope>NUCLEOTIDE SEQUENCE [LARGE SCALE GENOMIC DNA]</scope>
    <source>
        <strain evidence="7">CBS 568.67</strain>
    </source>
</reference>
<evidence type="ECO:0000256" key="1">
    <source>
        <dbReference type="ARBA" id="ARBA00022801"/>
    </source>
</evidence>
<proteinExistence type="predicted"/>
<evidence type="ECO:0000256" key="5">
    <source>
        <dbReference type="ARBA" id="ARBA00023326"/>
    </source>
</evidence>
<dbReference type="PANTHER" id="PTHR35923">
    <property type="entry name" value="MAJOR EXTRACELLULAR ENDOGLUCANASE"/>
    <property type="match status" value="1"/>
</dbReference>
<keyword evidence="5" id="KW-0624">Polysaccharide degradation</keyword>
<keyword evidence="4" id="KW-0326">Glycosidase</keyword>
<keyword evidence="8" id="KW-1185">Reference proteome</keyword>